<dbReference type="EMBL" id="AH012623">
    <property type="protein sequence ID" value="AAO65357.1"/>
    <property type="molecule type" value="Genomic_DNA"/>
</dbReference>
<gene>
    <name evidence="2" type="primary">kinX2</name>
</gene>
<feature type="region of interest" description="Disordered" evidence="1">
    <location>
        <begin position="78"/>
        <end position="101"/>
    </location>
</feature>
<dbReference type="GO" id="GO:0004658">
    <property type="term" value="F:propionyl-CoA carboxylase activity"/>
    <property type="evidence" value="ECO:0007669"/>
    <property type="project" value="InterPro"/>
</dbReference>
<evidence type="ECO:0000256" key="1">
    <source>
        <dbReference type="SAM" id="MobiDB-lite"/>
    </source>
</evidence>
<name>Q84CI6_9ACTN</name>
<feature type="compositionally biased region" description="Polar residues" evidence="1">
    <location>
        <begin position="1"/>
        <end position="11"/>
    </location>
</feature>
<dbReference type="Pfam" id="PF13822">
    <property type="entry name" value="ACC_epsilon"/>
    <property type="match status" value="1"/>
</dbReference>
<reference evidence="2" key="1">
    <citation type="submission" date="2003-01" db="EMBL/GenBank/DDBJ databases">
        <title>Molecular cloning and sequence of the kinamycin angucycline type II polyketide synthase gene cluster from Streptomyces murayamaensis.</title>
        <authorList>
            <person name="Yin X.H."/>
            <person name="Mahadevan B."/>
            <person name="Grochowski L."/>
            <person name="Proteau P.J."/>
        </authorList>
    </citation>
    <scope>NUCLEOTIDE SEQUENCE</scope>
</reference>
<dbReference type="AlphaFoldDB" id="Q84CI6"/>
<protein>
    <submittedName>
        <fullName evidence="2">SimX2-like protein</fullName>
    </submittedName>
</protein>
<feature type="region of interest" description="Disordered" evidence="1">
    <location>
        <begin position="1"/>
        <end position="23"/>
    </location>
</feature>
<evidence type="ECO:0000313" key="2">
    <source>
        <dbReference type="EMBL" id="AAO65357.1"/>
    </source>
</evidence>
<proteinExistence type="predicted"/>
<accession>Q84CI6</accession>
<dbReference type="InterPro" id="IPR032716">
    <property type="entry name" value="ACC_epsilon"/>
</dbReference>
<organism evidence="2">
    <name type="scientific">Streptomyces murayamaensis</name>
    <dbReference type="NCBI Taxonomy" id="224537"/>
    <lineage>
        <taxon>Bacteria</taxon>
        <taxon>Bacillati</taxon>
        <taxon>Actinomycetota</taxon>
        <taxon>Actinomycetes</taxon>
        <taxon>Kitasatosporales</taxon>
        <taxon>Streptomycetaceae</taxon>
        <taxon>Streptomyces</taxon>
    </lineage>
</organism>
<dbReference type="GO" id="GO:0003989">
    <property type="term" value="F:acetyl-CoA carboxylase activity"/>
    <property type="evidence" value="ECO:0007669"/>
    <property type="project" value="InterPro"/>
</dbReference>
<sequence>MHDMSEMTQFTEPAEPAAESAGMTLEHCRELLRVERGNPDPEELAALAALFFAHFSAIEARREAARVLIPRQRRSASWRRTERAPGFDGPRTWRAGGPALV</sequence>